<name>A0A1I0EBU0_9PROT</name>
<evidence type="ECO:0000313" key="11">
    <source>
        <dbReference type="EMBL" id="SET42614.1"/>
    </source>
</evidence>
<dbReference type="Gene3D" id="1.10.3730.20">
    <property type="match status" value="1"/>
</dbReference>
<dbReference type="InterPro" id="IPR000390">
    <property type="entry name" value="Small_drug/metabolite_transptr"/>
</dbReference>
<evidence type="ECO:0000256" key="3">
    <source>
        <dbReference type="ARBA" id="ARBA00022475"/>
    </source>
</evidence>
<reference evidence="11 12" key="1">
    <citation type="submission" date="2016-10" db="EMBL/GenBank/DDBJ databases">
        <authorList>
            <person name="de Groot N.N."/>
        </authorList>
    </citation>
    <scope>NUCLEOTIDE SEQUENCE [LARGE SCALE GENOMIC DNA]</scope>
    <source>
        <strain evidence="11 12">Nl7</strain>
    </source>
</reference>
<dbReference type="SUPFAM" id="SSF103481">
    <property type="entry name" value="Multidrug resistance efflux transporter EmrE"/>
    <property type="match status" value="1"/>
</dbReference>
<evidence type="ECO:0000256" key="9">
    <source>
        <dbReference type="RuleBase" id="RU003942"/>
    </source>
</evidence>
<dbReference type="Proteomes" id="UP000183339">
    <property type="component" value="Unassembled WGS sequence"/>
</dbReference>
<keyword evidence="4 9" id="KW-0812">Transmembrane</keyword>
<keyword evidence="3" id="KW-1003">Cell membrane</keyword>
<dbReference type="PANTHER" id="PTHR30561">
    <property type="entry name" value="SMR FAMILY PROTON-DEPENDENT DRUG EFFLUX TRANSPORTER SUGE"/>
    <property type="match status" value="1"/>
</dbReference>
<dbReference type="GO" id="GO:0005886">
    <property type="term" value="C:plasma membrane"/>
    <property type="evidence" value="ECO:0007669"/>
    <property type="project" value="UniProtKB-SubCell"/>
</dbReference>
<dbReference type="PANTHER" id="PTHR30561:SF0">
    <property type="entry name" value="GUANIDINIUM EXPORTER"/>
    <property type="match status" value="1"/>
</dbReference>
<comment type="subcellular location">
    <subcellularLocation>
        <location evidence="1 9">Cell membrane</location>
        <topology evidence="1 9">Multi-pass membrane protein</topology>
    </subcellularLocation>
</comment>
<keyword evidence="6 10" id="KW-0472">Membrane</keyword>
<dbReference type="InterPro" id="IPR045324">
    <property type="entry name" value="Small_multidrug_res"/>
</dbReference>
<evidence type="ECO:0000313" key="12">
    <source>
        <dbReference type="Proteomes" id="UP000183339"/>
    </source>
</evidence>
<evidence type="ECO:0000256" key="4">
    <source>
        <dbReference type="ARBA" id="ARBA00022692"/>
    </source>
</evidence>
<evidence type="ECO:0000256" key="10">
    <source>
        <dbReference type="SAM" id="Phobius"/>
    </source>
</evidence>
<evidence type="ECO:0000256" key="8">
    <source>
        <dbReference type="ARBA" id="ARBA00039168"/>
    </source>
</evidence>
<dbReference type="RefSeq" id="WP_074708251.1">
    <property type="nucleotide sequence ID" value="NZ_FOHI01000006.1"/>
</dbReference>
<evidence type="ECO:0000256" key="7">
    <source>
        <dbReference type="ARBA" id="ARBA00038151"/>
    </source>
</evidence>
<dbReference type="GO" id="GO:1990961">
    <property type="term" value="P:xenobiotic detoxification by transmembrane export across the plasma membrane"/>
    <property type="evidence" value="ECO:0007669"/>
    <property type="project" value="UniProtKB-ARBA"/>
</dbReference>
<feature type="transmembrane region" description="Helical" evidence="10">
    <location>
        <begin position="27"/>
        <end position="48"/>
    </location>
</feature>
<dbReference type="Pfam" id="PF00893">
    <property type="entry name" value="Multi_Drug_Res"/>
    <property type="match status" value="1"/>
</dbReference>
<dbReference type="FunFam" id="1.10.3730.20:FF:000001">
    <property type="entry name" value="Quaternary ammonium compound resistance transporter SugE"/>
    <property type="match status" value="1"/>
</dbReference>
<dbReference type="OrthoDB" id="9808638at2"/>
<proteinExistence type="inferred from homology"/>
<gene>
    <name evidence="11" type="ORF">SAMN05216412_106108</name>
</gene>
<keyword evidence="5 10" id="KW-1133">Transmembrane helix</keyword>
<dbReference type="AlphaFoldDB" id="A0A1I0EBU0"/>
<comment type="similarity">
    <text evidence="7">Belongs to the drug/metabolite transporter (DMT) superfamily. Small multidrug resistance (SMR) (TC 2.A.7.1) family. Gdx/SugE subfamily.</text>
</comment>
<protein>
    <recommendedName>
        <fullName evidence="8">Guanidinium exporter</fullName>
    </recommendedName>
</protein>
<sequence>MSWVYLVLAGLLEIGWPVGLKMAQEPGTRWTGITVAVVFMSVSGFLLWLAQRHIPIGTAYAVWTGIGAAGTFLVGVLHYGDPASFARYMGVVLIIAGVVTLKLAH</sequence>
<evidence type="ECO:0000256" key="2">
    <source>
        <dbReference type="ARBA" id="ARBA00022448"/>
    </source>
</evidence>
<evidence type="ECO:0000256" key="6">
    <source>
        <dbReference type="ARBA" id="ARBA00023136"/>
    </source>
</evidence>
<feature type="transmembrane region" description="Helical" evidence="10">
    <location>
        <begin position="85"/>
        <end position="104"/>
    </location>
</feature>
<dbReference type="EMBL" id="FOHI01000006">
    <property type="protein sequence ID" value="SET42614.1"/>
    <property type="molecule type" value="Genomic_DNA"/>
</dbReference>
<dbReference type="GO" id="GO:0022857">
    <property type="term" value="F:transmembrane transporter activity"/>
    <property type="evidence" value="ECO:0007669"/>
    <property type="project" value="InterPro"/>
</dbReference>
<evidence type="ECO:0000256" key="1">
    <source>
        <dbReference type="ARBA" id="ARBA00004651"/>
    </source>
</evidence>
<keyword evidence="2" id="KW-0813">Transport</keyword>
<organism evidence="11 12">
    <name type="scientific">Nitrosospira multiformis</name>
    <dbReference type="NCBI Taxonomy" id="1231"/>
    <lineage>
        <taxon>Bacteria</taxon>
        <taxon>Pseudomonadati</taxon>
        <taxon>Pseudomonadota</taxon>
        <taxon>Betaproteobacteria</taxon>
        <taxon>Nitrosomonadales</taxon>
        <taxon>Nitrosomonadaceae</taxon>
        <taxon>Nitrosospira</taxon>
    </lineage>
</organism>
<accession>A0A1I0EBU0</accession>
<evidence type="ECO:0000256" key="5">
    <source>
        <dbReference type="ARBA" id="ARBA00022989"/>
    </source>
</evidence>
<dbReference type="InterPro" id="IPR037185">
    <property type="entry name" value="EmrE-like"/>
</dbReference>
<feature type="transmembrane region" description="Helical" evidence="10">
    <location>
        <begin position="60"/>
        <end position="79"/>
    </location>
</feature>